<gene>
    <name evidence="1" type="ORF">AM571_CH01411</name>
</gene>
<accession>A0A1L5P2D1</accession>
<name>A0A1L5P2D1_RHIET</name>
<evidence type="ECO:0000313" key="2">
    <source>
        <dbReference type="Proteomes" id="UP000185109"/>
    </source>
</evidence>
<sequence>MNVHVTGAWTEERTRHAAKLWRDGLTASQIAAALGGISRNAVIGKATRNPDLFAPRRGVAPRIARPANVKQHAPKPKATAAIFRAPPKRVAAPPVTAPERPHGLFRHRDLSIDGATPIAFALIDRLQCSWPLTDFEDGDGPDMPCCGRPRRGGLAPDSAYCAEHAAVSRGAA</sequence>
<dbReference type="InterPro" id="IPR011681">
    <property type="entry name" value="GcrA"/>
</dbReference>
<dbReference type="Pfam" id="PF07750">
    <property type="entry name" value="GcrA"/>
    <property type="match status" value="1"/>
</dbReference>
<reference evidence="1 2" key="1">
    <citation type="submission" date="2016-09" db="EMBL/GenBank/DDBJ databases">
        <title>The complete genome sequences of Rhizobium gallicum, symbiovars gallicum and phaseoli, symbionts associated to common bean (Phaseolus vulgaris).</title>
        <authorList>
            <person name="Bustos P."/>
            <person name="Santamaria R.I."/>
            <person name="Perez-Carrascal O.M."/>
            <person name="Juarez S."/>
            <person name="Lozano L."/>
            <person name="Martinez-Flores I."/>
            <person name="Martinez-Romero E."/>
            <person name="Cevallos M."/>
            <person name="Romero D."/>
            <person name="Davila G."/>
            <person name="Gonzalez V."/>
        </authorList>
    </citation>
    <scope>NUCLEOTIDE SEQUENCE [LARGE SCALE GENOMIC DNA]</scope>
    <source>
        <strain evidence="1 2">8C-3</strain>
    </source>
</reference>
<dbReference type="Proteomes" id="UP000185109">
    <property type="component" value="Chromosome"/>
</dbReference>
<organism evidence="1 2">
    <name type="scientific">Rhizobium etli 8C-3</name>
    <dbReference type="NCBI Taxonomy" id="538025"/>
    <lineage>
        <taxon>Bacteria</taxon>
        <taxon>Pseudomonadati</taxon>
        <taxon>Pseudomonadota</taxon>
        <taxon>Alphaproteobacteria</taxon>
        <taxon>Hyphomicrobiales</taxon>
        <taxon>Rhizobiaceae</taxon>
        <taxon>Rhizobium/Agrobacterium group</taxon>
        <taxon>Rhizobium</taxon>
    </lineage>
</organism>
<dbReference type="EMBL" id="CP017241">
    <property type="protein sequence ID" value="APO74246.1"/>
    <property type="molecule type" value="Genomic_DNA"/>
</dbReference>
<proteinExistence type="predicted"/>
<evidence type="ECO:0000313" key="1">
    <source>
        <dbReference type="EMBL" id="APO74246.1"/>
    </source>
</evidence>
<protein>
    <submittedName>
        <fullName evidence="1">GcrA family cell cycle regulator protein</fullName>
    </submittedName>
</protein>
<dbReference type="RefSeq" id="WP_074060811.1">
    <property type="nucleotide sequence ID" value="NZ_CP017241.1"/>
</dbReference>
<dbReference type="AlphaFoldDB" id="A0A1L5P2D1"/>